<dbReference type="InterPro" id="IPR018713">
    <property type="entry name" value="MPAB/Lcp_cat_dom"/>
</dbReference>
<evidence type="ECO:0000313" key="2">
    <source>
        <dbReference type="EMBL" id="BBZ20343.1"/>
    </source>
</evidence>
<protein>
    <recommendedName>
        <fullName evidence="1">ER-bound oxygenase mpaB/mpaB'/Rubber oxygenase catalytic domain-containing protein</fullName>
    </recommendedName>
</protein>
<dbReference type="PANTHER" id="PTHR36151:SF3">
    <property type="entry name" value="ER-BOUND OXYGENASE MPAB_MPAB'_RUBBER OXYGENASE CATALYTIC DOMAIN-CONTAINING PROTEIN"/>
    <property type="match status" value="1"/>
</dbReference>
<name>A0A7I7WV53_MYCGU</name>
<gene>
    <name evidence="2" type="ORF">MGAD_46780</name>
</gene>
<feature type="domain" description="ER-bound oxygenase mpaB/mpaB'/Rubber oxygenase catalytic" evidence="1">
    <location>
        <begin position="37"/>
        <end position="265"/>
    </location>
</feature>
<accession>A0A7I7WV53</accession>
<dbReference type="EMBL" id="AP022608">
    <property type="protein sequence ID" value="BBZ20343.1"/>
    <property type="molecule type" value="Genomic_DNA"/>
</dbReference>
<dbReference type="GO" id="GO:0016491">
    <property type="term" value="F:oxidoreductase activity"/>
    <property type="evidence" value="ECO:0007669"/>
    <property type="project" value="InterPro"/>
</dbReference>
<sequence>MTVTVPIDHVERPLNDPVLPGGKKPPRWMGAADDAAFIGLLSGGANVIMELARPGVGYGVKDSRVESGRADRHPIKRARTTFTYLAVALSGTEEQKKVYRRAVNKSHAEVYSRPGDPVQYNAFDKELQMWVAACLYKGFVDVHRIFVGEMDDETADRHYREGMTLGTTLQVPAEMWPADRKAFDEYWQQSLEQIHIDDAVHEYLWPIAAGRLGNATLPRPLQKRLDAVNLFMTTGFLPQRFRDEMRLPWDASKQRRFNLVMTVIGTVNKVMPRFIRRFPFNWMLRDLDWRIRTGRPLT</sequence>
<reference evidence="2 3" key="1">
    <citation type="journal article" date="2019" name="Emerg. Microbes Infect.">
        <title>Comprehensive subspecies identification of 175 nontuberculous mycobacteria species based on 7547 genomic profiles.</title>
        <authorList>
            <person name="Matsumoto Y."/>
            <person name="Kinjo T."/>
            <person name="Motooka D."/>
            <person name="Nabeya D."/>
            <person name="Jung N."/>
            <person name="Uechi K."/>
            <person name="Horii T."/>
            <person name="Iida T."/>
            <person name="Fujita J."/>
            <person name="Nakamura S."/>
        </authorList>
    </citation>
    <scope>NUCLEOTIDE SEQUENCE [LARGE SCALE GENOMIC DNA]</scope>
    <source>
        <strain evidence="2 3">JCM 12688</strain>
    </source>
</reference>
<evidence type="ECO:0000259" key="1">
    <source>
        <dbReference type="Pfam" id="PF09995"/>
    </source>
</evidence>
<dbReference type="Proteomes" id="UP000466187">
    <property type="component" value="Chromosome"/>
</dbReference>
<dbReference type="AlphaFoldDB" id="A0A7I7WV53"/>
<organism evidence="2 3">
    <name type="scientific">Mycolicibacterium gadium</name>
    <name type="common">Mycobacterium gadium</name>
    <dbReference type="NCBI Taxonomy" id="1794"/>
    <lineage>
        <taxon>Bacteria</taxon>
        <taxon>Bacillati</taxon>
        <taxon>Actinomycetota</taxon>
        <taxon>Actinomycetes</taxon>
        <taxon>Mycobacteriales</taxon>
        <taxon>Mycobacteriaceae</taxon>
        <taxon>Mycolicibacterium</taxon>
    </lineage>
</organism>
<dbReference type="RefSeq" id="WP_163689155.1">
    <property type="nucleotide sequence ID" value="NZ_AP022608.1"/>
</dbReference>
<dbReference type="KEGG" id="mgad:MGAD_46780"/>
<evidence type="ECO:0000313" key="3">
    <source>
        <dbReference type="Proteomes" id="UP000466187"/>
    </source>
</evidence>
<dbReference type="PANTHER" id="PTHR36151">
    <property type="entry name" value="BLR2777 PROTEIN"/>
    <property type="match status" value="1"/>
</dbReference>
<proteinExistence type="predicted"/>
<dbReference type="Pfam" id="PF09995">
    <property type="entry name" value="MPAB_Lcp_cat"/>
    <property type="match status" value="1"/>
</dbReference>